<dbReference type="PANTHER" id="PTHR15710:SF132">
    <property type="entry name" value="E3 UBIQUITIN-PROTEIN LIGASE MPSR1"/>
    <property type="match status" value="1"/>
</dbReference>
<feature type="domain" description="RING-type" evidence="8">
    <location>
        <begin position="1"/>
        <end position="26"/>
    </location>
</feature>
<dbReference type="EMBL" id="OU503052">
    <property type="protein sequence ID" value="CAI9780670.1"/>
    <property type="molecule type" value="Genomic_DNA"/>
</dbReference>
<dbReference type="SUPFAM" id="SSF57850">
    <property type="entry name" value="RING/U-box"/>
    <property type="match status" value="1"/>
</dbReference>
<dbReference type="GO" id="GO:0005737">
    <property type="term" value="C:cytoplasm"/>
    <property type="evidence" value="ECO:0007669"/>
    <property type="project" value="TreeGrafter"/>
</dbReference>
<evidence type="ECO:0000313" key="9">
    <source>
        <dbReference type="EMBL" id="CAI9780670.1"/>
    </source>
</evidence>
<reference evidence="9" key="1">
    <citation type="submission" date="2023-05" db="EMBL/GenBank/DDBJ databases">
        <authorList>
            <person name="Huff M."/>
        </authorList>
    </citation>
    <scope>NUCLEOTIDE SEQUENCE</scope>
</reference>
<evidence type="ECO:0000256" key="4">
    <source>
        <dbReference type="ARBA" id="ARBA00022771"/>
    </source>
</evidence>
<dbReference type="GO" id="GO:0061630">
    <property type="term" value="F:ubiquitin protein ligase activity"/>
    <property type="evidence" value="ECO:0007669"/>
    <property type="project" value="UniProtKB-EC"/>
</dbReference>
<dbReference type="Proteomes" id="UP000834106">
    <property type="component" value="Chromosome 17"/>
</dbReference>
<keyword evidence="4 6" id="KW-0863">Zinc-finger</keyword>
<dbReference type="PROSITE" id="PS50089">
    <property type="entry name" value="ZF_RING_2"/>
    <property type="match status" value="1"/>
</dbReference>
<comment type="catalytic activity">
    <reaction evidence="1">
        <text>S-ubiquitinyl-[E2 ubiquitin-conjugating enzyme]-L-cysteine + [acceptor protein]-L-lysine = [E2 ubiquitin-conjugating enzyme]-L-cysteine + N(6)-ubiquitinyl-[acceptor protein]-L-lysine.</text>
        <dbReference type="EC" id="2.3.2.27"/>
    </reaction>
</comment>
<keyword evidence="5" id="KW-0862">Zinc</keyword>
<evidence type="ECO:0000256" key="2">
    <source>
        <dbReference type="ARBA" id="ARBA00012483"/>
    </source>
</evidence>
<dbReference type="AlphaFoldDB" id="A0AAD2EAL2"/>
<dbReference type="Gene3D" id="3.30.40.10">
    <property type="entry name" value="Zinc/RING finger domain, C3HC4 (zinc finger)"/>
    <property type="match status" value="1"/>
</dbReference>
<name>A0AAD2EAL2_9LAMI</name>
<evidence type="ECO:0000256" key="7">
    <source>
        <dbReference type="SAM" id="MobiDB-lite"/>
    </source>
</evidence>
<evidence type="ECO:0000256" key="6">
    <source>
        <dbReference type="PROSITE-ProRule" id="PRU00175"/>
    </source>
</evidence>
<evidence type="ECO:0000256" key="1">
    <source>
        <dbReference type="ARBA" id="ARBA00000900"/>
    </source>
</evidence>
<feature type="region of interest" description="Disordered" evidence="7">
    <location>
        <begin position="31"/>
        <end position="132"/>
    </location>
</feature>
<evidence type="ECO:0000256" key="3">
    <source>
        <dbReference type="ARBA" id="ARBA00022723"/>
    </source>
</evidence>
<accession>A0AAD2EAL2</accession>
<keyword evidence="10" id="KW-1185">Reference proteome</keyword>
<organism evidence="9 10">
    <name type="scientific">Fraxinus pennsylvanica</name>
    <dbReference type="NCBI Taxonomy" id="56036"/>
    <lineage>
        <taxon>Eukaryota</taxon>
        <taxon>Viridiplantae</taxon>
        <taxon>Streptophyta</taxon>
        <taxon>Embryophyta</taxon>
        <taxon>Tracheophyta</taxon>
        <taxon>Spermatophyta</taxon>
        <taxon>Magnoliopsida</taxon>
        <taxon>eudicotyledons</taxon>
        <taxon>Gunneridae</taxon>
        <taxon>Pentapetalae</taxon>
        <taxon>asterids</taxon>
        <taxon>lamiids</taxon>
        <taxon>Lamiales</taxon>
        <taxon>Oleaceae</taxon>
        <taxon>Oleeae</taxon>
        <taxon>Fraxinus</taxon>
    </lineage>
</organism>
<evidence type="ECO:0000259" key="8">
    <source>
        <dbReference type="PROSITE" id="PS50089"/>
    </source>
</evidence>
<evidence type="ECO:0000256" key="5">
    <source>
        <dbReference type="ARBA" id="ARBA00022833"/>
    </source>
</evidence>
<feature type="compositionally biased region" description="Polar residues" evidence="7">
    <location>
        <begin position="123"/>
        <end position="132"/>
    </location>
</feature>
<keyword evidence="3" id="KW-0479">Metal-binding</keyword>
<gene>
    <name evidence="9" type="ORF">FPE_LOCUS28100</name>
</gene>
<sequence>MPCSHKFHSDCINKWLGIQGSCPFCQYKMPEEEKKEDTDSDDETRRAGSFSRDLSLEADVIESNASNTGIDLEADQIVPGEPGESDGNKTLCCCSNRKNDESGHDNSSSDNRSNSGPDGNNGFSNQDMEIDS</sequence>
<dbReference type="Pfam" id="PF13639">
    <property type="entry name" value="zf-RING_2"/>
    <property type="match status" value="1"/>
</dbReference>
<evidence type="ECO:0000313" key="10">
    <source>
        <dbReference type="Proteomes" id="UP000834106"/>
    </source>
</evidence>
<protein>
    <recommendedName>
        <fullName evidence="2">RING-type E3 ubiquitin transferase</fullName>
        <ecNumber evidence="2">2.3.2.27</ecNumber>
    </recommendedName>
</protein>
<dbReference type="PANTHER" id="PTHR15710">
    <property type="entry name" value="E3 UBIQUITIN-PROTEIN LIGASE PRAJA"/>
    <property type="match status" value="1"/>
</dbReference>
<dbReference type="EC" id="2.3.2.27" evidence="2"/>
<feature type="compositionally biased region" description="Low complexity" evidence="7">
    <location>
        <begin position="105"/>
        <end position="122"/>
    </location>
</feature>
<dbReference type="InterPro" id="IPR001841">
    <property type="entry name" value="Znf_RING"/>
</dbReference>
<dbReference type="GO" id="GO:0016567">
    <property type="term" value="P:protein ubiquitination"/>
    <property type="evidence" value="ECO:0007669"/>
    <property type="project" value="TreeGrafter"/>
</dbReference>
<dbReference type="InterPro" id="IPR013083">
    <property type="entry name" value="Znf_RING/FYVE/PHD"/>
</dbReference>
<proteinExistence type="predicted"/>
<dbReference type="GO" id="GO:0008270">
    <property type="term" value="F:zinc ion binding"/>
    <property type="evidence" value="ECO:0007669"/>
    <property type="project" value="UniProtKB-KW"/>
</dbReference>